<organism evidence="1 2">
    <name type="scientific">Pseudomonas nitroreducens</name>
    <dbReference type="NCBI Taxonomy" id="46680"/>
    <lineage>
        <taxon>Bacteria</taxon>
        <taxon>Pseudomonadati</taxon>
        <taxon>Pseudomonadota</taxon>
        <taxon>Gammaproteobacteria</taxon>
        <taxon>Pseudomonadales</taxon>
        <taxon>Pseudomonadaceae</taxon>
        <taxon>Pseudomonas</taxon>
    </lineage>
</organism>
<sequence length="76" mass="8206">MGTKQVETGRFQARGESGQTFTVIESTTIVQTQFMDGSQDVVHGSKGYRVVGGGPLNRISENEFEIAATGEVLTRI</sequence>
<evidence type="ECO:0000313" key="1">
    <source>
        <dbReference type="EMBL" id="MBB4863334.1"/>
    </source>
</evidence>
<dbReference type="EMBL" id="JACHLI010000006">
    <property type="protein sequence ID" value="MBB4863334.1"/>
    <property type="molecule type" value="Genomic_DNA"/>
</dbReference>
<reference evidence="1 2" key="1">
    <citation type="submission" date="2020-08" db="EMBL/GenBank/DDBJ databases">
        <title>Functional genomics of gut bacteria from endangered species of beetles.</title>
        <authorList>
            <person name="Carlos-Shanley C."/>
        </authorList>
    </citation>
    <scope>NUCLEOTIDE SEQUENCE [LARGE SCALE GENOMIC DNA]</scope>
    <source>
        <strain evidence="1 2">S00179</strain>
    </source>
</reference>
<evidence type="ECO:0000313" key="2">
    <source>
        <dbReference type="Proteomes" id="UP000566995"/>
    </source>
</evidence>
<proteinExistence type="predicted"/>
<name>A0A7W7KJ66_PSENT</name>
<protein>
    <submittedName>
        <fullName evidence="1">Uncharacterized protein</fullName>
    </submittedName>
</protein>
<comment type="caution">
    <text evidence="1">The sequence shown here is derived from an EMBL/GenBank/DDBJ whole genome shotgun (WGS) entry which is preliminary data.</text>
</comment>
<dbReference type="Proteomes" id="UP000566995">
    <property type="component" value="Unassembled WGS sequence"/>
</dbReference>
<dbReference type="RefSeq" id="WP_184588617.1">
    <property type="nucleotide sequence ID" value="NZ_JACHLI010000006.1"/>
</dbReference>
<gene>
    <name evidence="1" type="ORF">HNP46_002181</name>
</gene>
<accession>A0A7W7KJ66</accession>
<dbReference type="AlphaFoldDB" id="A0A7W7KJ66"/>